<keyword evidence="4" id="KW-1185">Reference proteome</keyword>
<dbReference type="PANTHER" id="PTHR45982:SF1">
    <property type="entry name" value="REGULATOR OF CHROMOSOME CONDENSATION"/>
    <property type="match status" value="1"/>
</dbReference>
<dbReference type="EMBL" id="JAUPEV010000017">
    <property type="protein sequence ID" value="MDO7253878.1"/>
    <property type="molecule type" value="Genomic_DNA"/>
</dbReference>
<dbReference type="EMBL" id="JAUYZK010000015">
    <property type="protein sequence ID" value="MDP2539739.1"/>
    <property type="molecule type" value="Genomic_DNA"/>
</dbReference>
<dbReference type="InterPro" id="IPR051553">
    <property type="entry name" value="Ran_GTPase-activating"/>
</dbReference>
<dbReference type="InterPro" id="IPR009091">
    <property type="entry name" value="RCC1/BLIP-II"/>
</dbReference>
<sequence>MENLESLENKIEELKNIKTFSVQNASAMLSTYSDSLKNDLLKIKQDTLKDLSKKKIRLLKNVNGYRCIFYQEVFEDKNGNIIRYGDIMVSGGDITRSGAGRSAASMGFYRVGIPSGVQIIDVVGGHGGFFAQEKDSNAMWVWGTNAQGCLGVGHTRYVNIPQRVTFNSKIKKILSKSLHTSYQFAFVLLEDGTLLGAGRNTDGELGIGNNIDSPIFLQTLSDVKDVFVGNNYAGGIYAICNDGRLFSWGYNRTGWLGLGHSNSVNTPSLISNISNAKSIYHSTYTDGSWYGNTFIITTDNKLLGAGYNGQYNLSQSDTNQRNTFVPILDESNIPIKNIVDFKGGGVYDVALALNDKGELYSWGCADMGLGDDRNSHSRCRKIANDVKQIEKQSGRYSQNFVLYMDESMRAFGYNASNNLGIGNNASPIRSLSDVVLPSIITDFYCCAKNEGESVLIATDGNKLYACGISNEGVLNVSSMILQPQILR</sequence>
<dbReference type="Proteomes" id="UP001240777">
    <property type="component" value="Unassembled WGS sequence"/>
</dbReference>
<organism evidence="2 3">
    <name type="scientific">Helicobacter cappadocius</name>
    <dbReference type="NCBI Taxonomy" id="3063998"/>
    <lineage>
        <taxon>Bacteria</taxon>
        <taxon>Pseudomonadati</taxon>
        <taxon>Campylobacterota</taxon>
        <taxon>Epsilonproteobacteria</taxon>
        <taxon>Campylobacterales</taxon>
        <taxon>Helicobacteraceae</taxon>
        <taxon>Helicobacter</taxon>
    </lineage>
</organism>
<dbReference type="AlphaFoldDB" id="A0AA90PM87"/>
<gene>
    <name evidence="1" type="ORF">Q5I04_08175</name>
    <name evidence="2" type="ORF">Q5I06_08130</name>
</gene>
<comment type="caution">
    <text evidence="2">The sequence shown here is derived from an EMBL/GenBank/DDBJ whole genome shotgun (WGS) entry which is preliminary data.</text>
</comment>
<reference evidence="1" key="2">
    <citation type="submission" date="2023-07" db="EMBL/GenBank/DDBJ databases">
        <authorList>
            <person name="Aydin F."/>
            <person name="Tarhane S."/>
            <person name="Saticioglu I.B."/>
            <person name="Karakaya E."/>
            <person name="Abay S."/>
            <person name="Guran O."/>
            <person name="Bozkurt E."/>
            <person name="Uzum N."/>
            <person name="Olgun K."/>
            <person name="Jablonski D."/>
        </authorList>
    </citation>
    <scope>NUCLEOTIDE SEQUENCE</scope>
    <source>
        <strain evidence="1">Faydin-H75</strain>
    </source>
</reference>
<name>A0AA90PM87_9HELI</name>
<protein>
    <submittedName>
        <fullName evidence="2">Uncharacterized protein</fullName>
    </submittedName>
</protein>
<dbReference type="Pfam" id="PF00415">
    <property type="entry name" value="RCC1"/>
    <property type="match status" value="3"/>
</dbReference>
<dbReference type="PANTHER" id="PTHR45982">
    <property type="entry name" value="REGULATOR OF CHROMOSOME CONDENSATION"/>
    <property type="match status" value="1"/>
</dbReference>
<accession>A0AA90PM87</accession>
<dbReference type="PROSITE" id="PS50012">
    <property type="entry name" value="RCC1_3"/>
    <property type="match status" value="1"/>
</dbReference>
<evidence type="ECO:0000313" key="1">
    <source>
        <dbReference type="EMBL" id="MDO7253878.1"/>
    </source>
</evidence>
<dbReference type="Proteomes" id="UP001177258">
    <property type="component" value="Unassembled WGS sequence"/>
</dbReference>
<evidence type="ECO:0000313" key="3">
    <source>
        <dbReference type="Proteomes" id="UP001177258"/>
    </source>
</evidence>
<dbReference type="RefSeq" id="WP_305517717.1">
    <property type="nucleotide sequence ID" value="NZ_JAUPEV010000017.1"/>
</dbReference>
<proteinExistence type="predicted"/>
<dbReference type="SUPFAM" id="SSF50985">
    <property type="entry name" value="RCC1/BLIP-II"/>
    <property type="match status" value="1"/>
</dbReference>
<evidence type="ECO:0000313" key="2">
    <source>
        <dbReference type="EMBL" id="MDP2539739.1"/>
    </source>
</evidence>
<evidence type="ECO:0000313" key="4">
    <source>
        <dbReference type="Proteomes" id="UP001240777"/>
    </source>
</evidence>
<dbReference type="Gene3D" id="2.130.10.30">
    <property type="entry name" value="Regulator of chromosome condensation 1/beta-lactamase-inhibitor protein II"/>
    <property type="match status" value="2"/>
</dbReference>
<reference evidence="2 4" key="1">
    <citation type="submission" date="2023-07" db="EMBL/GenBank/DDBJ databases">
        <title>Unpublished Manusciprt.</title>
        <authorList>
            <person name="Aydin F."/>
            <person name="Tarhane S."/>
            <person name="Saticioglu I.B."/>
            <person name="Karakaya E."/>
            <person name="Abay S."/>
            <person name="Guran O."/>
            <person name="Bozkurt E."/>
            <person name="Uzum N."/>
            <person name="Olgun K."/>
            <person name="Jablonski D."/>
        </authorList>
    </citation>
    <scope>NUCLEOTIDE SEQUENCE</scope>
    <source>
        <strain evidence="4">faydin-H75</strain>
        <strain evidence="2">Faydin-H76</strain>
    </source>
</reference>
<dbReference type="InterPro" id="IPR000408">
    <property type="entry name" value="Reg_chr_condens"/>
</dbReference>
<reference evidence="1 3" key="3">
    <citation type="journal article" date="2024" name="Syst. Appl. Microbiol.">
        <title>Helicobacter cappadocius sp. nov., from lizards: The first psychrotrophic Helicobacter species.</title>
        <authorList>
            <person name="Aydin F."/>
            <person name="Tarhane S."/>
            <person name="Karakaya E."/>
            <person name="Abay S."/>
            <person name="Kayman T."/>
            <person name="Guran O."/>
            <person name="Bozkurt E."/>
            <person name="Uzum N."/>
            <person name="Avci A."/>
            <person name="Olgun K."/>
            <person name="Jablonski D."/>
            <person name="Guran C."/>
            <person name="Burcin Saticioglu I."/>
        </authorList>
    </citation>
    <scope>NUCLEOTIDE SEQUENCE [LARGE SCALE GENOMIC DNA]</scope>
    <source>
        <strain evidence="1">Faydin-H75</strain>
        <strain evidence="3">faydin-H76</strain>
    </source>
</reference>